<reference evidence="2 3" key="1">
    <citation type="submission" date="2019-05" db="EMBL/GenBank/DDBJ databases">
        <authorList>
            <person name="Farhan Ul Haque M."/>
        </authorList>
    </citation>
    <scope>NUCLEOTIDE SEQUENCE [LARGE SCALE GENOMIC DNA]</scope>
    <source>
        <strain evidence="2">2</strain>
    </source>
</reference>
<dbReference type="RefSeq" id="WP_174511629.1">
    <property type="nucleotide sequence ID" value="NZ_CABFMQ020000057.1"/>
</dbReference>
<gene>
    <name evidence="2" type="ORF">MPC4_150016</name>
</gene>
<dbReference type="Proteomes" id="UP000485880">
    <property type="component" value="Unassembled WGS sequence"/>
</dbReference>
<keyword evidence="3" id="KW-1185">Reference proteome</keyword>
<evidence type="ECO:0000313" key="3">
    <source>
        <dbReference type="Proteomes" id="UP000485880"/>
    </source>
</evidence>
<protein>
    <submittedName>
        <fullName evidence="2">Uncharacterized protein</fullName>
    </submittedName>
</protein>
<name>A0A8B6M365_METTU</name>
<evidence type="ECO:0000256" key="1">
    <source>
        <dbReference type="SAM" id="SignalP"/>
    </source>
</evidence>
<feature type="chain" id="PRO_5032637034" evidence="1">
    <location>
        <begin position="28"/>
        <end position="149"/>
    </location>
</feature>
<evidence type="ECO:0000313" key="2">
    <source>
        <dbReference type="EMBL" id="VTZ49234.1"/>
    </source>
</evidence>
<feature type="signal peptide" evidence="1">
    <location>
        <begin position="1"/>
        <end position="27"/>
    </location>
</feature>
<proteinExistence type="predicted"/>
<dbReference type="EMBL" id="CABFMQ020000057">
    <property type="protein sequence ID" value="VTZ49234.1"/>
    <property type="molecule type" value="Genomic_DNA"/>
</dbReference>
<comment type="caution">
    <text evidence="2">The sequence shown here is derived from an EMBL/GenBank/DDBJ whole genome shotgun (WGS) entry which is preliminary data.</text>
</comment>
<accession>A0A8B6M365</accession>
<dbReference type="AlphaFoldDB" id="A0A8B6M365"/>
<organism evidence="2 3">
    <name type="scientific">Methylocella tundrae</name>
    <dbReference type="NCBI Taxonomy" id="227605"/>
    <lineage>
        <taxon>Bacteria</taxon>
        <taxon>Pseudomonadati</taxon>
        <taxon>Pseudomonadota</taxon>
        <taxon>Alphaproteobacteria</taxon>
        <taxon>Hyphomicrobiales</taxon>
        <taxon>Beijerinckiaceae</taxon>
        <taxon>Methylocella</taxon>
    </lineage>
</organism>
<keyword evidence="1" id="KW-0732">Signal</keyword>
<sequence>MRFQKTAATLAAIATLALAFMMSAGQASEATKGTAASHRRAHAERTSLSYAAEERRRRPAHGSSGFVALSQDGESGAGFYPLPPQYRIGAAQERQHRKIQYRNAIGTAMASEAIGYDFDQGYGFVNTNSHGIFDPVDGYGTPFFAGYYN</sequence>